<dbReference type="PROSITE" id="PS00324">
    <property type="entry name" value="ASPARTOKINASE"/>
    <property type="match status" value="1"/>
</dbReference>
<accession>A0ABU6CVM2</accession>
<keyword evidence="7" id="KW-0547">Nucleotide-binding</keyword>
<dbReference type="PROSITE" id="PS51671">
    <property type="entry name" value="ACT"/>
    <property type="match status" value="2"/>
</dbReference>
<dbReference type="SUPFAM" id="SSF55021">
    <property type="entry name" value="ACT-like"/>
    <property type="match status" value="2"/>
</dbReference>
<evidence type="ECO:0000256" key="10">
    <source>
        <dbReference type="ARBA" id="ARBA00023154"/>
    </source>
</evidence>
<evidence type="ECO:0000256" key="3">
    <source>
        <dbReference type="ARBA" id="ARBA00005139"/>
    </source>
</evidence>
<evidence type="ECO:0000256" key="7">
    <source>
        <dbReference type="ARBA" id="ARBA00022741"/>
    </source>
</evidence>
<evidence type="ECO:0000256" key="5">
    <source>
        <dbReference type="ARBA" id="ARBA00022605"/>
    </source>
</evidence>
<comment type="catalytic activity">
    <reaction evidence="11 12">
        <text>L-aspartate + ATP = 4-phospho-L-aspartate + ADP</text>
        <dbReference type="Rhea" id="RHEA:23776"/>
        <dbReference type="ChEBI" id="CHEBI:29991"/>
        <dbReference type="ChEBI" id="CHEBI:30616"/>
        <dbReference type="ChEBI" id="CHEBI:57535"/>
        <dbReference type="ChEBI" id="CHEBI:456216"/>
        <dbReference type="EC" id="2.7.2.4"/>
    </reaction>
</comment>
<dbReference type="CDD" id="cd04261">
    <property type="entry name" value="AAK_AKii-LysC-BS"/>
    <property type="match status" value="1"/>
</dbReference>
<dbReference type="Proteomes" id="UP001308005">
    <property type="component" value="Unassembled WGS sequence"/>
</dbReference>
<dbReference type="PANTHER" id="PTHR21499:SF3">
    <property type="entry name" value="ASPARTOKINASE"/>
    <property type="match status" value="1"/>
</dbReference>
<dbReference type="InterPro" id="IPR002912">
    <property type="entry name" value="ACT_dom"/>
</dbReference>
<dbReference type="EC" id="2.7.2.4" evidence="12"/>
<comment type="caution">
    <text evidence="15">The sequence shown here is derived from an EMBL/GenBank/DDBJ whole genome shotgun (WGS) entry which is preliminary data.</text>
</comment>
<sequence length="406" mass="43747">MALIVQKYGGTSVGSPERIEAVADRIIRWRQKGNDVIVVVSAMSGETNKLVGLINAINPQGSEREKDAILSTGEQVTIGLLALALEKKGQPARSYTGGQVRILTDDAHTKARILDIDAEPIRKNLADGKVVVVAGFQGVTEDGSITTLGRGGSDTTGVALAVALKADECQIYTDVDGVYTTDPRVEPKARHIPALTLEEMLEMASQGSKVLQIRSVEFAYKYDMPIRVLSSFDEFDEGKSTLVTREEDVMEEVSVRGIAFNRDEAQLTVTGVPDRPGVAYQILGPISDANIEVDMIVQNIGSDSTTDFTFTIHKNDYAKARQILCKTSEALGAKECNGDESIAKVAIVGAGMRSHAGVASKMFKTLADEGINIRMISTSEIKVAVVIEEKYLELAVRVLHSAFGLS</sequence>
<keyword evidence="6 12" id="KW-0808">Transferase</keyword>
<evidence type="ECO:0000313" key="16">
    <source>
        <dbReference type="Proteomes" id="UP001308005"/>
    </source>
</evidence>
<dbReference type="InterPro" id="IPR045865">
    <property type="entry name" value="ACT-like_dom_sf"/>
</dbReference>
<dbReference type="InterPro" id="IPR001341">
    <property type="entry name" value="Asp_kinase"/>
</dbReference>
<dbReference type="Gene3D" id="3.30.2130.10">
    <property type="entry name" value="VC0802-like"/>
    <property type="match status" value="1"/>
</dbReference>
<dbReference type="InterPro" id="IPR005260">
    <property type="entry name" value="Asp_kin_monofn"/>
</dbReference>
<feature type="domain" description="ACT" evidence="14">
    <location>
        <begin position="267"/>
        <end position="341"/>
    </location>
</feature>
<reference evidence="16" key="1">
    <citation type="submission" date="2023-07" db="EMBL/GenBank/DDBJ databases">
        <title>The carbon used by Thiothrix.</title>
        <authorList>
            <person name="Chen L."/>
        </authorList>
    </citation>
    <scope>NUCLEOTIDE SEQUENCE [LARGE SCALE GENOMIC DNA]</scope>
</reference>
<dbReference type="NCBIfam" id="TIGR00656">
    <property type="entry name" value="asp_kin_monofn"/>
    <property type="match status" value="1"/>
</dbReference>
<evidence type="ECO:0000256" key="13">
    <source>
        <dbReference type="RuleBase" id="RU004249"/>
    </source>
</evidence>
<evidence type="ECO:0000256" key="8">
    <source>
        <dbReference type="ARBA" id="ARBA00022777"/>
    </source>
</evidence>
<dbReference type="Pfam" id="PF22468">
    <property type="entry name" value="ACT_9"/>
    <property type="match status" value="1"/>
</dbReference>
<keyword evidence="10" id="KW-0457">Lysine biosynthesis</keyword>
<dbReference type="InterPro" id="IPR054352">
    <property type="entry name" value="ACT_Aspartokinase"/>
</dbReference>
<feature type="domain" description="ACT" evidence="14">
    <location>
        <begin position="347"/>
        <end position="406"/>
    </location>
</feature>
<dbReference type="SUPFAM" id="SSF53633">
    <property type="entry name" value="Carbamate kinase-like"/>
    <property type="match status" value="1"/>
</dbReference>
<dbReference type="InterPro" id="IPR036393">
    <property type="entry name" value="AceGlu_kinase-like_sf"/>
</dbReference>
<keyword evidence="5 13" id="KW-0028">Amino-acid biosynthesis</keyword>
<dbReference type="Pfam" id="PF01842">
    <property type="entry name" value="ACT"/>
    <property type="match status" value="1"/>
</dbReference>
<comment type="pathway">
    <text evidence="2 13">Amino-acid biosynthesis; L-methionine biosynthesis via de novo pathway; L-homoserine from L-aspartate: step 1/3.</text>
</comment>
<dbReference type="NCBIfam" id="NF005155">
    <property type="entry name" value="PRK06635.1-4"/>
    <property type="match status" value="1"/>
</dbReference>
<dbReference type="EMBL" id="JAYMYJ010000030">
    <property type="protein sequence ID" value="MEB4590179.1"/>
    <property type="molecule type" value="Genomic_DNA"/>
</dbReference>
<dbReference type="GO" id="GO:0004072">
    <property type="term" value="F:aspartate kinase activity"/>
    <property type="evidence" value="ECO:0007669"/>
    <property type="project" value="UniProtKB-EC"/>
</dbReference>
<protein>
    <recommendedName>
        <fullName evidence="12">Aspartokinase</fullName>
        <ecNumber evidence="12">2.7.2.4</ecNumber>
    </recommendedName>
</protein>
<evidence type="ECO:0000256" key="6">
    <source>
        <dbReference type="ARBA" id="ARBA00022679"/>
    </source>
</evidence>
<evidence type="ECO:0000256" key="1">
    <source>
        <dbReference type="ARBA" id="ARBA00004766"/>
    </source>
</evidence>
<dbReference type="RefSeq" id="WP_324693429.1">
    <property type="nucleotide sequence ID" value="NZ_JAYMYJ010000030.1"/>
</dbReference>
<comment type="pathway">
    <text evidence="1 13">Amino-acid biosynthesis; L-lysine biosynthesis via DAP pathway; (S)-tetrahydrodipicolinate from L-aspartate: step 1/4.</text>
</comment>
<dbReference type="Gene3D" id="3.40.1160.10">
    <property type="entry name" value="Acetylglutamate kinase-like"/>
    <property type="match status" value="1"/>
</dbReference>
<evidence type="ECO:0000256" key="9">
    <source>
        <dbReference type="ARBA" id="ARBA00022840"/>
    </source>
</evidence>
<evidence type="ECO:0000256" key="12">
    <source>
        <dbReference type="RuleBase" id="RU003448"/>
    </source>
</evidence>
<comment type="pathway">
    <text evidence="3 13">Amino-acid biosynthesis; L-threonine biosynthesis; L-threonine from L-aspartate: step 1/5.</text>
</comment>
<proteinExistence type="inferred from homology"/>
<keyword evidence="9" id="KW-0067">ATP-binding</keyword>
<dbReference type="PIRSF" id="PIRSF000726">
    <property type="entry name" value="Asp_kin"/>
    <property type="match status" value="1"/>
</dbReference>
<dbReference type="InterPro" id="IPR001048">
    <property type="entry name" value="Asp/Glu/Uridylate_kinase"/>
</dbReference>
<dbReference type="Pfam" id="PF00696">
    <property type="entry name" value="AA_kinase"/>
    <property type="match status" value="1"/>
</dbReference>
<name>A0ABU6CVM2_9GAMM</name>
<evidence type="ECO:0000256" key="2">
    <source>
        <dbReference type="ARBA" id="ARBA00004986"/>
    </source>
</evidence>
<dbReference type="PANTHER" id="PTHR21499">
    <property type="entry name" value="ASPARTATE KINASE"/>
    <property type="match status" value="1"/>
</dbReference>
<evidence type="ECO:0000256" key="11">
    <source>
        <dbReference type="ARBA" id="ARBA00047872"/>
    </source>
</evidence>
<dbReference type="InterPro" id="IPR041740">
    <property type="entry name" value="AKii-LysC-BS"/>
</dbReference>
<dbReference type="CDD" id="cd04913">
    <property type="entry name" value="ACT_AKii-LysC-BS-like_1"/>
    <property type="match status" value="1"/>
</dbReference>
<dbReference type="CDD" id="cd04923">
    <property type="entry name" value="ACT_AK-LysC-DapG-like_2"/>
    <property type="match status" value="1"/>
</dbReference>
<dbReference type="NCBIfam" id="TIGR00657">
    <property type="entry name" value="asp_kinases"/>
    <property type="match status" value="1"/>
</dbReference>
<evidence type="ECO:0000259" key="14">
    <source>
        <dbReference type="PROSITE" id="PS51671"/>
    </source>
</evidence>
<keyword evidence="8 12" id="KW-0418">Kinase</keyword>
<keyword evidence="16" id="KW-1185">Reference proteome</keyword>
<evidence type="ECO:0000313" key="15">
    <source>
        <dbReference type="EMBL" id="MEB4590179.1"/>
    </source>
</evidence>
<dbReference type="InterPro" id="IPR018042">
    <property type="entry name" value="Aspartate_kinase_CS"/>
</dbReference>
<gene>
    <name evidence="15" type="ORF">VSS37_04235</name>
</gene>
<comment type="similarity">
    <text evidence="4 12">Belongs to the aspartokinase family.</text>
</comment>
<evidence type="ECO:0000256" key="4">
    <source>
        <dbReference type="ARBA" id="ARBA00010122"/>
    </source>
</evidence>
<organism evidence="15 16">
    <name type="scientific">Candidatus Thiothrix phosphatis</name>
    <dbReference type="NCBI Taxonomy" id="3112415"/>
    <lineage>
        <taxon>Bacteria</taxon>
        <taxon>Pseudomonadati</taxon>
        <taxon>Pseudomonadota</taxon>
        <taxon>Gammaproteobacteria</taxon>
        <taxon>Thiotrichales</taxon>
        <taxon>Thiotrichaceae</taxon>
        <taxon>Thiothrix</taxon>
    </lineage>
</organism>
<dbReference type="NCBIfam" id="NF005154">
    <property type="entry name" value="PRK06635.1-2"/>
    <property type="match status" value="1"/>
</dbReference>